<dbReference type="SUPFAM" id="SSF47616">
    <property type="entry name" value="GST C-terminal domain-like"/>
    <property type="match status" value="1"/>
</dbReference>
<proteinExistence type="predicted"/>
<dbReference type="PANTHER" id="PTHR44051">
    <property type="entry name" value="GLUTATHIONE S-TRANSFERASE-RELATED"/>
    <property type="match status" value="1"/>
</dbReference>
<dbReference type="InterPro" id="IPR036249">
    <property type="entry name" value="Thioredoxin-like_sf"/>
</dbReference>
<comment type="catalytic activity">
    <reaction evidence="3">
        <text>RX + glutathione = an S-substituted glutathione + a halide anion + H(+)</text>
        <dbReference type="Rhea" id="RHEA:16437"/>
        <dbReference type="ChEBI" id="CHEBI:15378"/>
        <dbReference type="ChEBI" id="CHEBI:16042"/>
        <dbReference type="ChEBI" id="CHEBI:17792"/>
        <dbReference type="ChEBI" id="CHEBI:57925"/>
        <dbReference type="ChEBI" id="CHEBI:90779"/>
        <dbReference type="EC" id="2.5.1.18"/>
    </reaction>
</comment>
<keyword evidence="2" id="KW-0808">Transferase</keyword>
<evidence type="ECO:0000259" key="4">
    <source>
        <dbReference type="PROSITE" id="PS50405"/>
    </source>
</evidence>
<dbReference type="InterPro" id="IPR036282">
    <property type="entry name" value="Glutathione-S-Trfase_C_sf"/>
</dbReference>
<name>A0A0D2G4H9_9EURO</name>
<reference evidence="5 6" key="1">
    <citation type="submission" date="2015-01" db="EMBL/GenBank/DDBJ databases">
        <title>The Genome Sequence of Rhinocladiella mackenzie CBS 650.93.</title>
        <authorList>
            <consortium name="The Broad Institute Genomics Platform"/>
            <person name="Cuomo C."/>
            <person name="de Hoog S."/>
            <person name="Gorbushina A."/>
            <person name="Stielow B."/>
            <person name="Teixiera M."/>
            <person name="Abouelleil A."/>
            <person name="Chapman S.B."/>
            <person name="Priest M."/>
            <person name="Young S.K."/>
            <person name="Wortman J."/>
            <person name="Nusbaum C."/>
            <person name="Birren B."/>
        </authorList>
    </citation>
    <scope>NUCLEOTIDE SEQUENCE [LARGE SCALE GENOMIC DNA]</scope>
    <source>
        <strain evidence="5 6">CBS 650.93</strain>
    </source>
</reference>
<dbReference type="SFLD" id="SFLDG00358">
    <property type="entry name" value="Main_(cytGST)"/>
    <property type="match status" value="1"/>
</dbReference>
<evidence type="ECO:0000256" key="3">
    <source>
        <dbReference type="ARBA" id="ARBA00047960"/>
    </source>
</evidence>
<dbReference type="Pfam" id="PF13410">
    <property type="entry name" value="GST_C_2"/>
    <property type="match status" value="1"/>
</dbReference>
<dbReference type="HOGENOM" id="CLU_011226_14_2_1"/>
<dbReference type="EC" id="2.5.1.18" evidence="1"/>
<dbReference type="AlphaFoldDB" id="A0A0D2G4H9"/>
<dbReference type="Gene3D" id="1.20.1050.130">
    <property type="match status" value="1"/>
</dbReference>
<dbReference type="EMBL" id="KN847475">
    <property type="protein sequence ID" value="KIX09592.1"/>
    <property type="molecule type" value="Genomic_DNA"/>
</dbReference>
<gene>
    <name evidence="5" type="ORF">Z518_00672</name>
</gene>
<dbReference type="SUPFAM" id="SSF52833">
    <property type="entry name" value="Thioredoxin-like"/>
    <property type="match status" value="1"/>
</dbReference>
<evidence type="ECO:0000256" key="1">
    <source>
        <dbReference type="ARBA" id="ARBA00012452"/>
    </source>
</evidence>
<dbReference type="InterPro" id="IPR010987">
    <property type="entry name" value="Glutathione-S-Trfase_C-like"/>
</dbReference>
<organism evidence="5 6">
    <name type="scientific">Rhinocladiella mackenziei CBS 650.93</name>
    <dbReference type="NCBI Taxonomy" id="1442369"/>
    <lineage>
        <taxon>Eukaryota</taxon>
        <taxon>Fungi</taxon>
        <taxon>Dikarya</taxon>
        <taxon>Ascomycota</taxon>
        <taxon>Pezizomycotina</taxon>
        <taxon>Eurotiomycetes</taxon>
        <taxon>Chaetothyriomycetidae</taxon>
        <taxon>Chaetothyriales</taxon>
        <taxon>Herpotrichiellaceae</taxon>
        <taxon>Rhinocladiella</taxon>
    </lineage>
</organism>
<evidence type="ECO:0000313" key="6">
    <source>
        <dbReference type="Proteomes" id="UP000053617"/>
    </source>
</evidence>
<dbReference type="Proteomes" id="UP000053617">
    <property type="component" value="Unassembled WGS sequence"/>
</dbReference>
<keyword evidence="6" id="KW-1185">Reference proteome</keyword>
<dbReference type="SFLD" id="SFLDS00019">
    <property type="entry name" value="Glutathione_Transferase_(cytos"/>
    <property type="match status" value="1"/>
</dbReference>
<dbReference type="GeneID" id="25288743"/>
<dbReference type="OrthoDB" id="2789670at2759"/>
<dbReference type="GO" id="GO:0004364">
    <property type="term" value="F:glutathione transferase activity"/>
    <property type="evidence" value="ECO:0007669"/>
    <property type="project" value="UniProtKB-EC"/>
</dbReference>
<dbReference type="RefSeq" id="XP_013276728.1">
    <property type="nucleotide sequence ID" value="XM_013421274.1"/>
</dbReference>
<protein>
    <recommendedName>
        <fullName evidence="1">glutathione transferase</fullName>
        <ecNumber evidence="1">2.5.1.18</ecNumber>
    </recommendedName>
</protein>
<dbReference type="InterPro" id="IPR040079">
    <property type="entry name" value="Glutathione_S-Trfase"/>
</dbReference>
<evidence type="ECO:0000256" key="2">
    <source>
        <dbReference type="ARBA" id="ARBA00022679"/>
    </source>
</evidence>
<dbReference type="PROSITE" id="PS50405">
    <property type="entry name" value="GST_CTER"/>
    <property type="match status" value="1"/>
</dbReference>
<dbReference type="PANTHER" id="PTHR44051:SF20">
    <property type="entry name" value="GLUTATHIONE TRANSFERASE 1 (EUROFUNG)"/>
    <property type="match status" value="1"/>
</dbReference>
<evidence type="ECO:0000313" key="5">
    <source>
        <dbReference type="EMBL" id="KIX09592.1"/>
    </source>
</evidence>
<dbReference type="STRING" id="1442369.A0A0D2G4H9"/>
<feature type="domain" description="GST C-terminal" evidence="4">
    <location>
        <begin position="111"/>
        <end position="242"/>
    </location>
</feature>
<dbReference type="VEuPathDB" id="FungiDB:Z518_00672"/>
<accession>A0A0D2G4H9</accession>
<sequence length="242" mass="28186">MSSSRKIGEIVWGDVPYDGRVILYILKADETNYINFIKPLILAEELQFPHLLAIIDTKEEWFYRIHPERYVPSLKDQDPATGEEVIVFEGTACLQYLAHRFDQDGYWSGRTASERAQVYSWTAYQTAGIGATAKYWLYFLRGYPNRQNPEMLPKTVAKLHSNTVKQWDILEQRLSKPGQLFIALSDRPTIADVSYFPYAMPWMFKFLDVDLEKYPKIKAWGERMMERPAVRAVMEKGPTYGH</sequence>